<feature type="region of interest" description="Disordered" evidence="1">
    <location>
        <begin position="100"/>
        <end position="142"/>
    </location>
</feature>
<reference evidence="2" key="1">
    <citation type="submission" date="2020-05" db="EMBL/GenBank/DDBJ databases">
        <authorList>
            <person name="Chiriac C."/>
            <person name="Salcher M."/>
            <person name="Ghai R."/>
            <person name="Kavagutti S V."/>
        </authorList>
    </citation>
    <scope>NUCLEOTIDE SEQUENCE</scope>
</reference>
<gene>
    <name evidence="2" type="ORF">UFOPK1495_00787</name>
</gene>
<dbReference type="EMBL" id="CAEZSU010000070">
    <property type="protein sequence ID" value="CAB4549941.1"/>
    <property type="molecule type" value="Genomic_DNA"/>
</dbReference>
<proteinExistence type="predicted"/>
<evidence type="ECO:0000256" key="1">
    <source>
        <dbReference type="SAM" id="MobiDB-lite"/>
    </source>
</evidence>
<dbReference type="InterPro" id="IPR014917">
    <property type="entry name" value="DUF1800"/>
</dbReference>
<evidence type="ECO:0000313" key="2">
    <source>
        <dbReference type="EMBL" id="CAB4549941.1"/>
    </source>
</evidence>
<dbReference type="Pfam" id="PF08811">
    <property type="entry name" value="DUF1800"/>
    <property type="match status" value="1"/>
</dbReference>
<protein>
    <submittedName>
        <fullName evidence="2">Unannotated protein</fullName>
    </submittedName>
</protein>
<feature type="compositionally biased region" description="Pro residues" evidence="1">
    <location>
        <begin position="103"/>
        <end position="115"/>
    </location>
</feature>
<name>A0A6J6CEW7_9ZZZZ</name>
<dbReference type="AlphaFoldDB" id="A0A6J6CEW7"/>
<feature type="region of interest" description="Disordered" evidence="1">
    <location>
        <begin position="55"/>
        <end position="75"/>
    </location>
</feature>
<feature type="compositionally biased region" description="Low complexity" evidence="1">
    <location>
        <begin position="116"/>
        <end position="131"/>
    </location>
</feature>
<accession>A0A6J6CEW7</accession>
<organism evidence="2">
    <name type="scientific">freshwater metagenome</name>
    <dbReference type="NCBI Taxonomy" id="449393"/>
    <lineage>
        <taxon>unclassified sequences</taxon>
        <taxon>metagenomes</taxon>
        <taxon>ecological metagenomes</taxon>
    </lineage>
</organism>
<sequence length="613" mass="65927">MGVHDVRASHQSGLIQPDKVNRSETFLKVFFTSNSRAIWHGDAIATVADLRKSTAMESSPNAAPVTDSEDDTQTIPRTLNRRSVLLGAGVAAVAATAAACTPTPAPPPAPIPTPTPTTSVPPTTAAPTTTTLPPPAIQPGSVTGETAAQVLHVARRLSFGQTPALLAEIRAIGTTAWIDRQLAWQSIDDSVVDGILRSYPRSLMTATEITDSAEPWRTRQEMAAATVARAVWSSRQLHELLVDFWSNHLNVDINHDLSTRHKPTDDRDVIRRHSTGRFADMLVASAKSPAMLLYLDQALSRADGGRLPIENYAREMLELHTVGVDGGYDETDVKEVSYLLSGWSVVNRNDGGFQFRPQWHNMGPLAAGGDVLGWRPNGLTGVAAGESLLVHLARHPKTATHLAHKLAVRFIGDHILPTDNVVTAAAQAYIANDTAITPMVRSLLLSPEFRASAGRKMRRPIEYFAGNLRAVQLQWDPARATNFQSSVMSQLALLGQVPLAWETPDGYPDNDARWTTAGAMVARWNLATLGSNGFGAPAPQFDAARILGTPVPTTAGEALDRAAIALLGEPLDPTTRAAILSASGQTNTTVWKATSNARAVFAYVLQTPQNQMR</sequence>